<sequence length="188" mass="20819">MDFGITNQYSYYQVSSMLDAGETFAGWRIASEDDVFSLFINAFHDDADTWVDRGSQSPAPLSAFANHHDEITGLYKSSNFDNTLDAMSFNQDSSQTTYEMYYSVGLFKSNSGALGGLYINDYENDPERRDGLSLYTTWNVDGGVQINGYSTLLVRDTSSPGTEVPEPSTLAILALGALGLSFRRFKKN</sequence>
<reference evidence="2 3" key="1">
    <citation type="journal article" date="2022" name="Mar. Drugs">
        <title>Bioassay-Guided Fractionation Leads to the Detection of Cholic Acid Generated by the Rare Thalassomonas sp.</title>
        <authorList>
            <person name="Pheiffer F."/>
            <person name="Schneider Y.K."/>
            <person name="Hansen E.H."/>
            <person name="Andersen J.H."/>
            <person name="Isaksson J."/>
            <person name="Busche T."/>
            <person name="R C."/>
            <person name="Kalinowski J."/>
            <person name="Zyl L.V."/>
            <person name="Trindade M."/>
        </authorList>
    </citation>
    <scope>NUCLEOTIDE SEQUENCE [LARGE SCALE GENOMIC DNA]</scope>
    <source>
        <strain evidence="2 3">A5K-61T</strain>
    </source>
</reference>
<organism evidence="2 3">
    <name type="scientific">Thalassomonas haliotis</name>
    <dbReference type="NCBI Taxonomy" id="485448"/>
    <lineage>
        <taxon>Bacteria</taxon>
        <taxon>Pseudomonadati</taxon>
        <taxon>Pseudomonadota</taxon>
        <taxon>Gammaproteobacteria</taxon>
        <taxon>Alteromonadales</taxon>
        <taxon>Colwelliaceae</taxon>
        <taxon>Thalassomonas</taxon>
    </lineage>
</organism>
<proteinExistence type="predicted"/>
<dbReference type="Pfam" id="PF07589">
    <property type="entry name" value="PEP-CTERM"/>
    <property type="match status" value="1"/>
</dbReference>
<gene>
    <name evidence="2" type="ORF">H3N35_06245</name>
</gene>
<evidence type="ECO:0000259" key="1">
    <source>
        <dbReference type="Pfam" id="PF07589"/>
    </source>
</evidence>
<accession>A0ABY7VLE5</accession>
<evidence type="ECO:0000313" key="3">
    <source>
        <dbReference type="Proteomes" id="UP001215231"/>
    </source>
</evidence>
<evidence type="ECO:0000313" key="2">
    <source>
        <dbReference type="EMBL" id="WDE14431.1"/>
    </source>
</evidence>
<dbReference type="NCBIfam" id="TIGR02595">
    <property type="entry name" value="PEP_CTERM"/>
    <property type="match status" value="1"/>
</dbReference>
<dbReference type="EMBL" id="CP059693">
    <property type="protein sequence ID" value="WDE14431.1"/>
    <property type="molecule type" value="Genomic_DNA"/>
</dbReference>
<protein>
    <submittedName>
        <fullName evidence="2">PEP-CTERM sorting domain-containing protein</fullName>
    </submittedName>
</protein>
<dbReference type="Proteomes" id="UP001215231">
    <property type="component" value="Chromosome"/>
</dbReference>
<feature type="domain" description="Ice-binding protein C-terminal" evidence="1">
    <location>
        <begin position="164"/>
        <end position="184"/>
    </location>
</feature>
<name>A0ABY7VLE5_9GAMM</name>
<keyword evidence="3" id="KW-1185">Reference proteome</keyword>
<dbReference type="InterPro" id="IPR013424">
    <property type="entry name" value="Ice-binding_C"/>
</dbReference>